<feature type="transmembrane region" description="Helical" evidence="2">
    <location>
        <begin position="42"/>
        <end position="67"/>
    </location>
</feature>
<accession>A0A6V8HC73</accession>
<evidence type="ECO:0000256" key="2">
    <source>
        <dbReference type="SAM" id="Phobius"/>
    </source>
</evidence>
<keyword evidence="2" id="KW-1133">Transmembrane helix</keyword>
<name>A0A6V8HC73_TALPI</name>
<keyword evidence="4" id="KW-1185">Reference proteome</keyword>
<evidence type="ECO:0000256" key="1">
    <source>
        <dbReference type="SAM" id="MobiDB-lite"/>
    </source>
</evidence>
<feature type="compositionally biased region" description="Polar residues" evidence="1">
    <location>
        <begin position="557"/>
        <end position="568"/>
    </location>
</feature>
<keyword evidence="2" id="KW-0812">Transmembrane</keyword>
<feature type="transmembrane region" description="Helical" evidence="2">
    <location>
        <begin position="479"/>
        <end position="500"/>
    </location>
</feature>
<dbReference type="Proteomes" id="UP000053095">
    <property type="component" value="Unassembled WGS sequence"/>
</dbReference>
<gene>
    <name evidence="3" type="ORF">TCE0_034r10285</name>
</gene>
<dbReference type="AlphaFoldDB" id="A0A6V8HC73"/>
<proteinExistence type="predicted"/>
<organism evidence="3 4">
    <name type="scientific">Talaromyces pinophilus</name>
    <name type="common">Penicillium pinophilum</name>
    <dbReference type="NCBI Taxonomy" id="128442"/>
    <lineage>
        <taxon>Eukaryota</taxon>
        <taxon>Fungi</taxon>
        <taxon>Dikarya</taxon>
        <taxon>Ascomycota</taxon>
        <taxon>Pezizomycotina</taxon>
        <taxon>Eurotiomycetes</taxon>
        <taxon>Eurotiomycetidae</taxon>
        <taxon>Eurotiales</taxon>
        <taxon>Trichocomaceae</taxon>
        <taxon>Talaromyces</taxon>
        <taxon>Talaromyces sect. Talaromyces</taxon>
    </lineage>
</organism>
<feature type="transmembrane region" description="Helical" evidence="2">
    <location>
        <begin position="113"/>
        <end position="136"/>
    </location>
</feature>
<keyword evidence="2" id="KW-0472">Membrane</keyword>
<sequence>MASLIAAPNTYTLLKRFPMPHGNSTIDAVAVTSSHGLILVSFYTIIMKAIITQFWMAIVLFGVGLFLHRHSPHDSDSSATETTIGLWNVKHSPRHVVYFMTQRTWAVRTLRDVWYPLVWFAVAAAALAASLAVPIVKTQDLKVGTVAPVNPKSVFVPNFEDPHATYHETAQQLTPTVPSALRAVGAAGTIPNDTVYISSTTTPPSNSTVVQFNYSYGISGSDFGLQKTPDLWLNVSGSCITDYTWYQGHISVNNVPQEVYYLWNNPVNLTYVYLSSDYGPAFVSPFTGPAPSTVNRTYALLVSSIGRQSISSSTDPWYLTQDIQDPTWPYEVLSGRPPLSCWETDIWSFRGRTSSTSELRNLTDNRLSLPIYIALGQYLFRPMIVSTTQRLGRASLASSLTAYGAGFDAEKCSLVADMTRLINSSYIATRNILFDATTISAEGQEGLPNVYLGDNGTILAGSDEFVISSPNIITLSVRVLIIVPAVFVGVVVLLTVLACLPDPWRSSKELNATRIHELKRQSTKSKPSNVRDSRGNGNAKQDGGDEANDGDGGNVSKEVNNLVTSIDV</sequence>
<evidence type="ECO:0000313" key="4">
    <source>
        <dbReference type="Proteomes" id="UP000053095"/>
    </source>
</evidence>
<feature type="region of interest" description="Disordered" evidence="1">
    <location>
        <begin position="515"/>
        <end position="568"/>
    </location>
</feature>
<comment type="caution">
    <text evidence="3">The sequence shown here is derived from an EMBL/GenBank/DDBJ whole genome shotgun (WGS) entry which is preliminary data.</text>
</comment>
<evidence type="ECO:0000313" key="3">
    <source>
        <dbReference type="EMBL" id="GAM39057.1"/>
    </source>
</evidence>
<reference evidence="4" key="1">
    <citation type="journal article" date="2015" name="Genome Announc.">
        <title>Draft genome sequence of Talaromyces cellulolyticus strain Y-94, a source of lignocellulosic biomass-degrading enzymes.</title>
        <authorList>
            <person name="Fujii T."/>
            <person name="Koike H."/>
            <person name="Sawayama S."/>
            <person name="Yano S."/>
            <person name="Inoue H."/>
        </authorList>
    </citation>
    <scope>NUCLEOTIDE SEQUENCE [LARGE SCALE GENOMIC DNA]</scope>
    <source>
        <strain evidence="4">Y-94</strain>
    </source>
</reference>
<protein>
    <submittedName>
        <fullName evidence="3">Uncharacterized protein</fullName>
    </submittedName>
</protein>
<dbReference type="EMBL" id="DF933830">
    <property type="protein sequence ID" value="GAM39057.1"/>
    <property type="molecule type" value="Genomic_DNA"/>
</dbReference>